<dbReference type="OrthoDB" id="8962263at2759"/>
<reference evidence="1" key="1">
    <citation type="submission" date="2020-04" db="EMBL/GenBank/DDBJ databases">
        <authorList>
            <person name="Alioto T."/>
            <person name="Alioto T."/>
            <person name="Gomez Garrido J."/>
        </authorList>
    </citation>
    <scope>NUCLEOTIDE SEQUENCE</scope>
    <source>
        <strain evidence="1">A484AB</strain>
    </source>
</reference>
<accession>A0A7D9JZD7</accession>
<proteinExistence type="predicted"/>
<sequence length="89" mass="10358">MENHEDPDQWLQQRKLETPVLLMAETNTLYLVVGKKIFCTFKNNEIPESVIGLPSSYYALDFDYPQSLKLCLSVLQFFCFEYKATPSDL</sequence>
<organism evidence="1 2">
    <name type="scientific">Paramuricea clavata</name>
    <name type="common">Red gorgonian</name>
    <name type="synonym">Violescent sea-whip</name>
    <dbReference type="NCBI Taxonomy" id="317549"/>
    <lineage>
        <taxon>Eukaryota</taxon>
        <taxon>Metazoa</taxon>
        <taxon>Cnidaria</taxon>
        <taxon>Anthozoa</taxon>
        <taxon>Octocorallia</taxon>
        <taxon>Malacalcyonacea</taxon>
        <taxon>Plexauridae</taxon>
        <taxon>Paramuricea</taxon>
    </lineage>
</organism>
<protein>
    <submittedName>
        <fullName evidence="1">Uncharacterized protein</fullName>
    </submittedName>
</protein>
<evidence type="ECO:0000313" key="2">
    <source>
        <dbReference type="Proteomes" id="UP001152795"/>
    </source>
</evidence>
<comment type="caution">
    <text evidence="1">The sequence shown here is derived from an EMBL/GenBank/DDBJ whole genome shotgun (WGS) entry which is preliminary data.</text>
</comment>
<dbReference type="Proteomes" id="UP001152795">
    <property type="component" value="Unassembled WGS sequence"/>
</dbReference>
<dbReference type="AlphaFoldDB" id="A0A7D9JZD7"/>
<keyword evidence="2" id="KW-1185">Reference proteome</keyword>
<gene>
    <name evidence="1" type="ORF">PACLA_8A007174</name>
</gene>
<dbReference type="EMBL" id="CACRXK020024267">
    <property type="protein sequence ID" value="CAB4038490.1"/>
    <property type="molecule type" value="Genomic_DNA"/>
</dbReference>
<name>A0A7D9JZD7_PARCT</name>
<evidence type="ECO:0000313" key="1">
    <source>
        <dbReference type="EMBL" id="CAB4038490.1"/>
    </source>
</evidence>